<sequence>MPIDTVLGLLGPDALDRIATLRTTAAISDLASRVRATDGRCAPVILVESEKLQEYVFFHGFDAIAAAQTLGDSEVFVVAVPDTDMNFLQGVIAGKGQATSEDDRIYLPG</sequence>
<name>A0A494TFJ4_SPHPE</name>
<accession>A0A494TFJ4</accession>
<dbReference type="AlphaFoldDB" id="A0A494TFJ4"/>
<dbReference type="Proteomes" id="UP000276254">
    <property type="component" value="Chromosome"/>
</dbReference>
<evidence type="ECO:0000313" key="1">
    <source>
        <dbReference type="EMBL" id="AYJ85773.1"/>
    </source>
</evidence>
<reference evidence="1 2" key="1">
    <citation type="submission" date="2018-09" db="EMBL/GenBank/DDBJ databases">
        <title>Sphingomonas peninsula sp. nov., isolated from fildes peninsula, Antarctic soil.</title>
        <authorList>
            <person name="Yingchao G."/>
        </authorList>
    </citation>
    <scope>NUCLEOTIDE SEQUENCE [LARGE SCALE GENOMIC DNA]</scope>
    <source>
        <strain evidence="1 2">YZ-8</strain>
    </source>
</reference>
<keyword evidence="2" id="KW-1185">Reference proteome</keyword>
<organism evidence="1 2">
    <name type="scientific">Sphingomonas paeninsulae</name>
    <dbReference type="NCBI Taxonomy" id="2319844"/>
    <lineage>
        <taxon>Bacteria</taxon>
        <taxon>Pseudomonadati</taxon>
        <taxon>Pseudomonadota</taxon>
        <taxon>Alphaproteobacteria</taxon>
        <taxon>Sphingomonadales</taxon>
        <taxon>Sphingomonadaceae</taxon>
        <taxon>Sphingomonas</taxon>
    </lineage>
</organism>
<dbReference type="EMBL" id="CP032829">
    <property type="protein sequence ID" value="AYJ85773.1"/>
    <property type="molecule type" value="Genomic_DNA"/>
</dbReference>
<proteinExistence type="predicted"/>
<evidence type="ECO:0000313" key="2">
    <source>
        <dbReference type="Proteomes" id="UP000276254"/>
    </source>
</evidence>
<dbReference type="KEGG" id="spha:D3Y57_07040"/>
<gene>
    <name evidence="1" type="ORF">D3Y57_07040</name>
</gene>
<protein>
    <submittedName>
        <fullName evidence="1">Uncharacterized protein</fullName>
    </submittedName>
</protein>